<reference evidence="5" key="1">
    <citation type="submission" date="2017-02" db="UniProtKB">
        <authorList>
            <consortium name="WormBaseParasite"/>
        </authorList>
    </citation>
    <scope>IDENTIFICATION</scope>
</reference>
<keyword evidence="1" id="KW-1133">Transmembrane helix</keyword>
<dbReference type="WBParaSite" id="DME_0000747801-mRNA-1">
    <property type="protein sequence ID" value="DME_0000747801-mRNA-1"/>
    <property type="gene ID" value="DME_0000747801"/>
</dbReference>
<gene>
    <name evidence="2" type="ORF">DME_LOCUS1771</name>
</gene>
<evidence type="ECO:0000256" key="1">
    <source>
        <dbReference type="SAM" id="Phobius"/>
    </source>
</evidence>
<sequence length="244" mass="27986">MFTRLPFLCDLHHQLSNSGSIIISQAYNKHRSIFVHNSTSSIAIVLVRQLSPPINSDVVYRNKDDYGCLFNDECSPMNSERTEKFVTSTRIYASALYDRWFHENSRCYQPNILILIVTDGIINDIRKLPHITIHTGEVRLIPILSNIQLESTNGILQGWPLHIVIADLIDQLGYALRDFYALKGGIRVHLIPKWAIYVFIICGILIVTALIIEWYIVRRKLAVKRSISAIQLQAIKSKTHMIFN</sequence>
<evidence type="ECO:0000313" key="5">
    <source>
        <dbReference type="WBParaSite" id="DME_0000747801-mRNA-1"/>
    </source>
</evidence>
<dbReference type="Proteomes" id="UP000038040">
    <property type="component" value="Unplaced"/>
</dbReference>
<accession>A0A0N4UIP1</accession>
<dbReference type="AlphaFoldDB" id="A0A0N4UIP1"/>
<keyword evidence="4" id="KW-1185">Reference proteome</keyword>
<evidence type="ECO:0000313" key="4">
    <source>
        <dbReference type="Proteomes" id="UP000274756"/>
    </source>
</evidence>
<dbReference type="EMBL" id="UYYG01000031">
    <property type="protein sequence ID" value="VDN51798.1"/>
    <property type="molecule type" value="Genomic_DNA"/>
</dbReference>
<evidence type="ECO:0000313" key="3">
    <source>
        <dbReference type="Proteomes" id="UP000038040"/>
    </source>
</evidence>
<evidence type="ECO:0000313" key="2">
    <source>
        <dbReference type="EMBL" id="VDN51798.1"/>
    </source>
</evidence>
<keyword evidence="1" id="KW-0472">Membrane</keyword>
<reference evidence="2 4" key="2">
    <citation type="submission" date="2018-11" db="EMBL/GenBank/DDBJ databases">
        <authorList>
            <consortium name="Pathogen Informatics"/>
        </authorList>
    </citation>
    <scope>NUCLEOTIDE SEQUENCE [LARGE SCALE GENOMIC DNA]</scope>
</reference>
<organism evidence="3 5">
    <name type="scientific">Dracunculus medinensis</name>
    <name type="common">Guinea worm</name>
    <dbReference type="NCBI Taxonomy" id="318479"/>
    <lineage>
        <taxon>Eukaryota</taxon>
        <taxon>Metazoa</taxon>
        <taxon>Ecdysozoa</taxon>
        <taxon>Nematoda</taxon>
        <taxon>Chromadorea</taxon>
        <taxon>Rhabditida</taxon>
        <taxon>Spirurina</taxon>
        <taxon>Dracunculoidea</taxon>
        <taxon>Dracunculidae</taxon>
        <taxon>Dracunculus</taxon>
    </lineage>
</organism>
<keyword evidence="1" id="KW-0812">Transmembrane</keyword>
<dbReference type="OrthoDB" id="5790074at2759"/>
<protein>
    <submittedName>
        <fullName evidence="5">VWFA domain-containing protein</fullName>
    </submittedName>
</protein>
<name>A0A0N4UIP1_DRAME</name>
<dbReference type="Proteomes" id="UP000274756">
    <property type="component" value="Unassembled WGS sequence"/>
</dbReference>
<proteinExistence type="predicted"/>
<feature type="transmembrane region" description="Helical" evidence="1">
    <location>
        <begin position="194"/>
        <end position="217"/>
    </location>
</feature>